<reference evidence="5 6" key="2">
    <citation type="journal article" date="2010" name="Stand. Genomic Sci.">
        <title>Complete genome sequence of Chitinophaga pinensis type strain (UQM 2034).</title>
        <authorList>
            <person name="Glavina Del Rio T."/>
            <person name="Abt B."/>
            <person name="Spring S."/>
            <person name="Lapidus A."/>
            <person name="Nolan M."/>
            <person name="Tice H."/>
            <person name="Copeland A."/>
            <person name="Cheng J.F."/>
            <person name="Chen F."/>
            <person name="Bruce D."/>
            <person name="Goodwin L."/>
            <person name="Pitluck S."/>
            <person name="Ivanova N."/>
            <person name="Mavromatis K."/>
            <person name="Mikhailova N."/>
            <person name="Pati A."/>
            <person name="Chen A."/>
            <person name="Palaniappan K."/>
            <person name="Land M."/>
            <person name="Hauser L."/>
            <person name="Chang Y.J."/>
            <person name="Jeffries C.D."/>
            <person name="Chain P."/>
            <person name="Saunders E."/>
            <person name="Detter J.C."/>
            <person name="Brettin T."/>
            <person name="Rohde M."/>
            <person name="Goker M."/>
            <person name="Bristow J."/>
            <person name="Eisen J.A."/>
            <person name="Markowitz V."/>
            <person name="Hugenholtz P."/>
            <person name="Kyrpides N.C."/>
            <person name="Klenk H.P."/>
            <person name="Lucas S."/>
        </authorList>
    </citation>
    <scope>NUCLEOTIDE SEQUENCE [LARGE SCALE GENOMIC DNA]</scope>
    <source>
        <strain evidence="6">ATCC 43595 / DSM 2588 / LMG 13176 / NBRC 15968 / NCIMB 11800 / UQM 2034</strain>
    </source>
</reference>
<keyword evidence="5" id="KW-0456">Lyase</keyword>
<dbReference type="GO" id="GO:0006520">
    <property type="term" value="P:amino acid metabolic process"/>
    <property type="evidence" value="ECO:0007669"/>
    <property type="project" value="InterPro"/>
</dbReference>
<sequence length="339" mass="37538">MYSFKNDYAEGAHPNILQRLIESNLEQHPGYGEDAYSVKAKQLIRQQLAKENTGIYFVTGGTQANRLVMTAFLRPHEAVISARTGHIFVHEAGAIEASGHKVITIDSPDGKLTPEAVEDILQQHSLAPHMVKPKLVYISNSTEIGTIYTKQDLTALSECCRKNQLYLFMDGARLGSALAAPTGDLTLADVARLTDAFYIGATKNGGLLGEAIVINNPQLDVDFPYILKQNGALLAKGRLLGIQFYELFRNDLYLNLARHANAAAARISDHVRSKGYKLLIASPTNQIFPIFPNTLIEDLGRQFQFYPWKKINDQHTALRLITSWTTAESMVDAFIAAIH</sequence>
<dbReference type="EMBL" id="CP001699">
    <property type="protein sequence ID" value="ACU64526.1"/>
    <property type="molecule type" value="Genomic_DNA"/>
</dbReference>
<comment type="cofactor">
    <cofactor evidence="1">
        <name>pyridoxal 5'-phosphate</name>
        <dbReference type="ChEBI" id="CHEBI:597326"/>
    </cofactor>
</comment>
<organism evidence="5 6">
    <name type="scientific">Chitinophaga pinensis (strain ATCC 43595 / DSM 2588 / LMG 13176 / NBRC 15968 / NCIMB 11800 / UQM 2034)</name>
    <dbReference type="NCBI Taxonomy" id="485918"/>
    <lineage>
        <taxon>Bacteria</taxon>
        <taxon>Pseudomonadati</taxon>
        <taxon>Bacteroidota</taxon>
        <taxon>Chitinophagia</taxon>
        <taxon>Chitinophagales</taxon>
        <taxon>Chitinophagaceae</taxon>
        <taxon>Chitinophaga</taxon>
    </lineage>
</organism>
<dbReference type="RefSeq" id="WP_012794689.1">
    <property type="nucleotide sequence ID" value="NC_013132.1"/>
</dbReference>
<evidence type="ECO:0000313" key="5">
    <source>
        <dbReference type="EMBL" id="ACU64526.1"/>
    </source>
</evidence>
<evidence type="ECO:0000256" key="1">
    <source>
        <dbReference type="ARBA" id="ARBA00001933"/>
    </source>
</evidence>
<accession>A0A979GBQ9</accession>
<feature type="domain" description="Aromatic amino acid beta-eliminating lyase/threonine aldolase" evidence="4">
    <location>
        <begin position="28"/>
        <end position="253"/>
    </location>
</feature>
<protein>
    <submittedName>
        <fullName evidence="5">Threonine aldolase</fullName>
        <ecNumber evidence="5">4.1.2.5</ecNumber>
    </submittedName>
</protein>
<dbReference type="InterPro" id="IPR015424">
    <property type="entry name" value="PyrdxlP-dep_Trfase"/>
</dbReference>
<dbReference type="PANTHER" id="PTHR48097">
    <property type="entry name" value="L-THREONINE ALDOLASE-RELATED"/>
    <property type="match status" value="1"/>
</dbReference>
<dbReference type="PANTHER" id="PTHR48097:SF5">
    <property type="entry name" value="LOW SPECIFICITY L-THREONINE ALDOLASE"/>
    <property type="match status" value="1"/>
</dbReference>
<dbReference type="Pfam" id="PF01212">
    <property type="entry name" value="Beta_elim_lyase"/>
    <property type="match status" value="1"/>
</dbReference>
<evidence type="ECO:0000259" key="4">
    <source>
        <dbReference type="Pfam" id="PF01212"/>
    </source>
</evidence>
<comment type="similarity">
    <text evidence="2">Belongs to the threonine aldolase family.</text>
</comment>
<dbReference type="Proteomes" id="UP000002215">
    <property type="component" value="Chromosome"/>
</dbReference>
<proteinExistence type="inferred from homology"/>
<evidence type="ECO:0000256" key="3">
    <source>
        <dbReference type="ARBA" id="ARBA00022898"/>
    </source>
</evidence>
<dbReference type="Gene3D" id="3.40.640.10">
    <property type="entry name" value="Type I PLP-dependent aspartate aminotransferase-like (Major domain)"/>
    <property type="match status" value="1"/>
</dbReference>
<dbReference type="SUPFAM" id="SSF53383">
    <property type="entry name" value="PLP-dependent transferases"/>
    <property type="match status" value="1"/>
</dbReference>
<dbReference type="OrthoDB" id="9774495at2"/>
<evidence type="ECO:0000256" key="2">
    <source>
        <dbReference type="ARBA" id="ARBA00006966"/>
    </source>
</evidence>
<dbReference type="KEGG" id="cpi:Cpin_7125"/>
<dbReference type="GO" id="GO:0004793">
    <property type="term" value="F:threonine aldolase activity"/>
    <property type="evidence" value="ECO:0007669"/>
    <property type="project" value="UniProtKB-EC"/>
</dbReference>
<keyword evidence="3" id="KW-0663">Pyridoxal phosphate</keyword>
<dbReference type="Gene3D" id="3.90.1150.10">
    <property type="entry name" value="Aspartate Aminotransferase, domain 1"/>
    <property type="match status" value="1"/>
</dbReference>
<dbReference type="AlphaFoldDB" id="A0A979GBQ9"/>
<evidence type="ECO:0000313" key="6">
    <source>
        <dbReference type="Proteomes" id="UP000002215"/>
    </source>
</evidence>
<reference evidence="6" key="1">
    <citation type="submission" date="2009-08" db="EMBL/GenBank/DDBJ databases">
        <title>The complete genome of Chitinophaga pinensis DSM 2588.</title>
        <authorList>
            <consortium name="US DOE Joint Genome Institute (JGI-PGF)"/>
            <person name="Lucas S."/>
            <person name="Copeland A."/>
            <person name="Lapidus A."/>
            <person name="Glavina del Rio T."/>
            <person name="Dalin E."/>
            <person name="Tice H."/>
            <person name="Bruce D."/>
            <person name="Goodwin L."/>
            <person name="Pitluck S."/>
            <person name="Kyrpides N."/>
            <person name="Mavromatis K."/>
            <person name="Ivanova N."/>
            <person name="Mikhailova N."/>
            <person name="Sims D."/>
            <person name="Meinche L."/>
            <person name="Brettin T."/>
            <person name="Detter J.C."/>
            <person name="Han C."/>
            <person name="Larimer F."/>
            <person name="Land M."/>
            <person name="Hauser L."/>
            <person name="Markowitz V."/>
            <person name="Cheng J.-F."/>
            <person name="Hugenholtz P."/>
            <person name="Woyke T."/>
            <person name="Wu D."/>
            <person name="Spring S."/>
            <person name="Klenk H.-P."/>
            <person name="Eisen J.A."/>
        </authorList>
    </citation>
    <scope>NUCLEOTIDE SEQUENCE [LARGE SCALE GENOMIC DNA]</scope>
    <source>
        <strain evidence="6">ATCC 43595 / DSM 2588 / LMG 13176 / NBRC 15968 / NCIMB 11800 / UQM 2034</strain>
    </source>
</reference>
<dbReference type="InterPro" id="IPR015422">
    <property type="entry name" value="PyrdxlP-dep_Trfase_small"/>
</dbReference>
<gene>
    <name evidence="5" type="ordered locus">Cpin_7125</name>
</gene>
<dbReference type="InterPro" id="IPR001597">
    <property type="entry name" value="ArAA_b-elim_lyase/Thr_aldolase"/>
</dbReference>
<dbReference type="EC" id="4.1.2.5" evidence="5"/>
<name>A0A979GBQ9_CHIPD</name>
<dbReference type="InterPro" id="IPR015421">
    <property type="entry name" value="PyrdxlP-dep_Trfase_major"/>
</dbReference>